<feature type="binding site" evidence="11">
    <location>
        <begin position="266"/>
        <end position="270"/>
    </location>
    <ligand>
        <name>3'-phosphoadenylyl sulfate</name>
        <dbReference type="ChEBI" id="CHEBI:58339"/>
    </ligand>
</feature>
<comment type="subcellular location">
    <subcellularLocation>
        <location evidence="7">Golgi apparatus lumen</location>
    </subcellularLocation>
</comment>
<evidence type="ECO:0000256" key="14">
    <source>
        <dbReference type="SAM" id="Phobius"/>
    </source>
</evidence>
<dbReference type="FunFam" id="3.40.50.300:FF:000674">
    <property type="entry name" value="Sulfotransferase"/>
    <property type="match status" value="1"/>
</dbReference>
<dbReference type="Pfam" id="PF00685">
    <property type="entry name" value="Sulfotransfer_1"/>
    <property type="match status" value="1"/>
</dbReference>
<dbReference type="GO" id="GO:0008467">
    <property type="term" value="F:[heparan sulfate]-glucosamine 3-sulfotransferase activity"/>
    <property type="evidence" value="ECO:0007669"/>
    <property type="project" value="UniProtKB-EC"/>
</dbReference>
<evidence type="ECO:0000256" key="6">
    <source>
        <dbReference type="ARBA" id="ARBA00023180"/>
    </source>
</evidence>
<comment type="caution">
    <text evidence="16">The sequence shown here is derived from an EMBL/GenBank/DDBJ whole genome shotgun (WGS) entry which is preliminary data.</text>
</comment>
<evidence type="ECO:0000256" key="2">
    <source>
        <dbReference type="ARBA" id="ARBA00022679"/>
    </source>
</evidence>
<evidence type="ECO:0000256" key="11">
    <source>
        <dbReference type="PIRSR" id="PIRSR637359-2"/>
    </source>
</evidence>
<keyword evidence="6" id="KW-0325">Glycoprotein</keyword>
<comment type="function">
    <text evidence="9">Sulfotransferase that utilizes 3'-phospho-5'-adenylyl sulfate (PAPS) to catalyze the transfer of a sulfo group to position 3 of glucosamine residues in heparan. Catalyzes the rate limiting step in the biosynthesis of heparan sulfate (HSact). This modification is a crucial step in the biosynthesis of anticoagulant heparan sulfate as it completes the structure of the antithrombin pentasaccharide binding site.</text>
</comment>
<evidence type="ECO:0000256" key="3">
    <source>
        <dbReference type="ARBA" id="ARBA00022729"/>
    </source>
</evidence>
<reference evidence="16" key="1">
    <citation type="submission" date="2021-02" db="EMBL/GenBank/DDBJ databases">
        <title>Comparative genomics reveals that relaxation of natural selection precedes convergent phenotypic evolution of cavefish.</title>
        <authorList>
            <person name="Peng Z."/>
        </authorList>
    </citation>
    <scope>NUCLEOTIDE SEQUENCE</scope>
    <source>
        <tissue evidence="16">Muscle</tissue>
    </source>
</reference>
<evidence type="ECO:0000256" key="8">
    <source>
        <dbReference type="ARBA" id="ARBA00052516"/>
    </source>
</evidence>
<gene>
    <name evidence="16" type="ORF">IRJ41_013032</name>
</gene>
<keyword evidence="4" id="KW-0333">Golgi apparatus</keyword>
<evidence type="ECO:0000313" key="17">
    <source>
        <dbReference type="Proteomes" id="UP001059041"/>
    </source>
</evidence>
<keyword evidence="3" id="KW-0732">Signal</keyword>
<comment type="similarity">
    <text evidence="1 13">Belongs to the sulfotransferase 1 family.</text>
</comment>
<protein>
    <recommendedName>
        <fullName evidence="13">Sulfotransferase</fullName>
        <ecNumber evidence="13">2.8.2.-</ecNumber>
    </recommendedName>
</protein>
<keyword evidence="2 13" id="KW-0808">Transferase</keyword>
<comment type="catalytic activity">
    <reaction evidence="8">
        <text>alpha-D-glucosaminyl-[heparan sulfate](n) + 3'-phosphoadenylyl sulfate = 3-sulfo-alpha-D-glucosaminyl-[heparan sulfate](n) + adenosine 3',5'-bisphosphate + H(+)</text>
        <dbReference type="Rhea" id="RHEA:15461"/>
        <dbReference type="Rhea" id="RHEA-COMP:9830"/>
        <dbReference type="Rhea" id="RHEA-COMP:9831"/>
        <dbReference type="ChEBI" id="CHEBI:15378"/>
        <dbReference type="ChEBI" id="CHEBI:58339"/>
        <dbReference type="ChEBI" id="CHEBI:58343"/>
        <dbReference type="ChEBI" id="CHEBI:58388"/>
        <dbReference type="ChEBI" id="CHEBI:70975"/>
        <dbReference type="EC" id="2.8.2.23"/>
    </reaction>
</comment>
<dbReference type="AlphaFoldDB" id="A0A9W7TQ54"/>
<dbReference type="PANTHER" id="PTHR10605:SF16">
    <property type="entry name" value="HEPARAN SULFATE GLUCOSAMINE 3-O-SULFOTRANSFERASE 1"/>
    <property type="match status" value="1"/>
</dbReference>
<evidence type="ECO:0000256" key="13">
    <source>
        <dbReference type="RuleBase" id="RU361155"/>
    </source>
</evidence>
<name>A0A9W7TQ54_TRIRA</name>
<sequence length="303" mass="35115">MGDLILGNFKHLCVRTTLKVVLMAAVIFALLFLLISSPVISPRVTGAQRLPDIIVIGVRKGGTRALIEMLKLHASVVAAHNEVHFFDWDSHYQRGLDWYRSQMPYAQPGLLTVEKTPAYFTSVKAPERVLRMKPDVKLLLIVRDPTTRLLSDYTQVFHNQLAKHKRPLPLETLLMREGELNPNYKPLNRSLYHVHLERWLAVFSVDSIHLVDGDALIQHPLPEIKKVEKFLKLEPQINASNFYFNATRGFYCLRARGRDRCLHGSKGRKHPPVDPDILQKLYEYFREPNRRFFDLVGRTFDWK</sequence>
<dbReference type="GO" id="GO:0006024">
    <property type="term" value="P:glycosaminoglycan biosynthetic process"/>
    <property type="evidence" value="ECO:0007669"/>
    <property type="project" value="UniProtKB-ARBA"/>
</dbReference>
<dbReference type="Proteomes" id="UP001059041">
    <property type="component" value="Linkage Group LG13"/>
</dbReference>
<keyword evidence="14" id="KW-1133">Transmembrane helix</keyword>
<keyword evidence="14" id="KW-0472">Membrane</keyword>
<evidence type="ECO:0000256" key="1">
    <source>
        <dbReference type="ARBA" id="ARBA00005771"/>
    </source>
</evidence>
<evidence type="ECO:0000256" key="10">
    <source>
        <dbReference type="PIRSR" id="PIRSR637359-1"/>
    </source>
</evidence>
<keyword evidence="5 12" id="KW-1015">Disulfide bond</keyword>
<evidence type="ECO:0000256" key="5">
    <source>
        <dbReference type="ARBA" id="ARBA00023157"/>
    </source>
</evidence>
<evidence type="ECO:0000256" key="7">
    <source>
        <dbReference type="ARBA" id="ARBA00023769"/>
    </source>
</evidence>
<evidence type="ECO:0000259" key="15">
    <source>
        <dbReference type="Pfam" id="PF00685"/>
    </source>
</evidence>
<organism evidence="16 17">
    <name type="scientific">Triplophysa rosa</name>
    <name type="common">Cave loach</name>
    <dbReference type="NCBI Taxonomy" id="992332"/>
    <lineage>
        <taxon>Eukaryota</taxon>
        <taxon>Metazoa</taxon>
        <taxon>Chordata</taxon>
        <taxon>Craniata</taxon>
        <taxon>Vertebrata</taxon>
        <taxon>Euteleostomi</taxon>
        <taxon>Actinopterygii</taxon>
        <taxon>Neopterygii</taxon>
        <taxon>Teleostei</taxon>
        <taxon>Ostariophysi</taxon>
        <taxon>Cypriniformes</taxon>
        <taxon>Nemacheilidae</taxon>
        <taxon>Triplophysa</taxon>
    </lineage>
</organism>
<keyword evidence="14" id="KW-0812">Transmembrane</keyword>
<feature type="binding site" evidence="11">
    <location>
        <position position="151"/>
    </location>
    <ligand>
        <name>3'-phosphoadenylyl sulfate</name>
        <dbReference type="ChEBI" id="CHEBI:58339"/>
    </ligand>
</feature>
<dbReference type="InterPro" id="IPR000863">
    <property type="entry name" value="Sulfotransferase_dom"/>
</dbReference>
<evidence type="ECO:0000256" key="12">
    <source>
        <dbReference type="PIRSR" id="PIRSR637359-3"/>
    </source>
</evidence>
<dbReference type="InterPro" id="IPR037359">
    <property type="entry name" value="NST/OST"/>
</dbReference>
<dbReference type="EC" id="2.8.2.-" evidence="13"/>
<dbReference type="InterPro" id="IPR027417">
    <property type="entry name" value="P-loop_NTPase"/>
</dbReference>
<dbReference type="GO" id="GO:0005796">
    <property type="term" value="C:Golgi lumen"/>
    <property type="evidence" value="ECO:0007669"/>
    <property type="project" value="UniProtKB-SubCell"/>
</dbReference>
<feature type="disulfide bond" evidence="12">
    <location>
        <begin position="252"/>
        <end position="261"/>
    </location>
</feature>
<feature type="domain" description="Sulfotransferase" evidence="15">
    <location>
        <begin position="51"/>
        <end position="287"/>
    </location>
</feature>
<feature type="active site" description="For sulfotransferase activity" evidence="10">
    <location>
        <position position="60"/>
    </location>
</feature>
<evidence type="ECO:0000313" key="16">
    <source>
        <dbReference type="EMBL" id="KAI7801432.1"/>
    </source>
</evidence>
<accession>A0A9W7TQ54</accession>
<proteinExistence type="inferred from homology"/>
<evidence type="ECO:0000256" key="9">
    <source>
        <dbReference type="ARBA" id="ARBA00058845"/>
    </source>
</evidence>
<feature type="binding site" evidence="11">
    <location>
        <begin position="60"/>
        <end position="64"/>
    </location>
    <ligand>
        <name>3'-phosphoadenylyl sulfate</name>
        <dbReference type="ChEBI" id="CHEBI:58339"/>
    </ligand>
</feature>
<dbReference type="SUPFAM" id="SSF52540">
    <property type="entry name" value="P-loop containing nucleoside triphosphate hydrolases"/>
    <property type="match status" value="1"/>
</dbReference>
<feature type="transmembrane region" description="Helical" evidence="14">
    <location>
        <begin position="20"/>
        <end position="40"/>
    </location>
</feature>
<evidence type="ECO:0000256" key="4">
    <source>
        <dbReference type="ARBA" id="ARBA00023034"/>
    </source>
</evidence>
<dbReference type="Gene3D" id="3.40.50.300">
    <property type="entry name" value="P-loop containing nucleotide triphosphate hydrolases"/>
    <property type="match status" value="1"/>
</dbReference>
<dbReference type="EMBL" id="JAFHDT010000013">
    <property type="protein sequence ID" value="KAI7801432.1"/>
    <property type="molecule type" value="Genomic_DNA"/>
</dbReference>
<keyword evidence="17" id="KW-1185">Reference proteome</keyword>
<feature type="binding site" evidence="11">
    <location>
        <position position="143"/>
    </location>
    <ligand>
        <name>3'-phosphoadenylyl sulfate</name>
        <dbReference type="ChEBI" id="CHEBI:58339"/>
    </ligand>
</feature>
<feature type="binding site" evidence="11">
    <location>
        <position position="251"/>
    </location>
    <ligand>
        <name>3'-phosphoadenylyl sulfate</name>
        <dbReference type="ChEBI" id="CHEBI:58339"/>
    </ligand>
</feature>
<dbReference type="PANTHER" id="PTHR10605">
    <property type="entry name" value="HEPARAN SULFATE SULFOTRANSFERASE"/>
    <property type="match status" value="1"/>
</dbReference>